<feature type="region of interest" description="Disordered" evidence="1">
    <location>
        <begin position="33"/>
        <end position="86"/>
    </location>
</feature>
<sequence>MLVNLDMYTPNPAYYSSLNDQGGLLKYVWNNITPNGAGSNSNYNHKNQYNNGQQQQRQQQPRQAGGQQNQNNPHQNLSRSSFRRLG</sequence>
<comment type="caution">
    <text evidence="2">The sequence shown here is derived from an EMBL/GenBank/DDBJ whole genome shotgun (WGS) entry which is preliminary data.</text>
</comment>
<dbReference type="Proteomes" id="UP000318571">
    <property type="component" value="Chromosome 7"/>
</dbReference>
<protein>
    <submittedName>
        <fullName evidence="2">Uncharacterized protein</fullName>
    </submittedName>
</protein>
<proteinExistence type="predicted"/>
<evidence type="ECO:0000313" key="2">
    <source>
        <dbReference type="EMBL" id="TRY72631.1"/>
    </source>
</evidence>
<name>A0A553P4L0_TIGCA</name>
<reference evidence="2 3" key="1">
    <citation type="journal article" date="2018" name="Nat. Ecol. Evol.">
        <title>Genomic signatures of mitonuclear coevolution across populations of Tigriopus californicus.</title>
        <authorList>
            <person name="Barreto F.S."/>
            <person name="Watson E.T."/>
            <person name="Lima T.G."/>
            <person name="Willett C.S."/>
            <person name="Edmands S."/>
            <person name="Li W."/>
            <person name="Burton R.S."/>
        </authorList>
    </citation>
    <scope>NUCLEOTIDE SEQUENCE [LARGE SCALE GENOMIC DNA]</scope>
    <source>
        <strain evidence="2 3">San Diego</strain>
    </source>
</reference>
<dbReference type="EMBL" id="VCGU01000008">
    <property type="protein sequence ID" value="TRY72631.1"/>
    <property type="molecule type" value="Genomic_DNA"/>
</dbReference>
<feature type="compositionally biased region" description="Low complexity" evidence="1">
    <location>
        <begin position="39"/>
        <end position="76"/>
    </location>
</feature>
<keyword evidence="3" id="KW-1185">Reference proteome</keyword>
<evidence type="ECO:0000256" key="1">
    <source>
        <dbReference type="SAM" id="MobiDB-lite"/>
    </source>
</evidence>
<dbReference type="AlphaFoldDB" id="A0A553P4L0"/>
<evidence type="ECO:0000313" key="3">
    <source>
        <dbReference type="Proteomes" id="UP000318571"/>
    </source>
</evidence>
<accession>A0A553P4L0</accession>
<organism evidence="2 3">
    <name type="scientific">Tigriopus californicus</name>
    <name type="common">Marine copepod</name>
    <dbReference type="NCBI Taxonomy" id="6832"/>
    <lineage>
        <taxon>Eukaryota</taxon>
        <taxon>Metazoa</taxon>
        <taxon>Ecdysozoa</taxon>
        <taxon>Arthropoda</taxon>
        <taxon>Crustacea</taxon>
        <taxon>Multicrustacea</taxon>
        <taxon>Hexanauplia</taxon>
        <taxon>Copepoda</taxon>
        <taxon>Harpacticoida</taxon>
        <taxon>Harpacticidae</taxon>
        <taxon>Tigriopus</taxon>
    </lineage>
</organism>
<gene>
    <name evidence="2" type="ORF">TCAL_17133</name>
</gene>